<accession>A0A8S2WIC7</accession>
<name>A0A8S2WIC7_9BILA</name>
<comment type="caution">
    <text evidence="1">The sequence shown here is derived from an EMBL/GenBank/DDBJ whole genome shotgun (WGS) entry which is preliminary data.</text>
</comment>
<dbReference type="EMBL" id="CAJOBH010064241">
    <property type="protein sequence ID" value="CAF4440537.1"/>
    <property type="molecule type" value="Genomic_DNA"/>
</dbReference>
<evidence type="ECO:0000313" key="2">
    <source>
        <dbReference type="EMBL" id="CAF5187579.1"/>
    </source>
</evidence>
<sequence>DELSKLPKANKCYHSQNGNIRQTSNCTHASDTLTNLKKKFCKIFRDIPTLLS</sequence>
<dbReference type="AlphaFoldDB" id="A0A8S2WIC7"/>
<evidence type="ECO:0000313" key="1">
    <source>
        <dbReference type="EMBL" id="CAF4440537.1"/>
    </source>
</evidence>
<reference evidence="1" key="1">
    <citation type="submission" date="2021-02" db="EMBL/GenBank/DDBJ databases">
        <authorList>
            <person name="Nowell W R."/>
        </authorList>
    </citation>
    <scope>NUCLEOTIDE SEQUENCE</scope>
</reference>
<evidence type="ECO:0000313" key="3">
    <source>
        <dbReference type="Proteomes" id="UP000681967"/>
    </source>
</evidence>
<protein>
    <submittedName>
        <fullName evidence="1">Uncharacterized protein</fullName>
    </submittedName>
</protein>
<feature type="non-terminal residue" evidence="1">
    <location>
        <position position="1"/>
    </location>
</feature>
<dbReference type="EMBL" id="CAJOBJ010334838">
    <property type="protein sequence ID" value="CAF5187579.1"/>
    <property type="molecule type" value="Genomic_DNA"/>
</dbReference>
<organism evidence="1 3">
    <name type="scientific">Rotaria magnacalcarata</name>
    <dbReference type="NCBI Taxonomy" id="392030"/>
    <lineage>
        <taxon>Eukaryota</taxon>
        <taxon>Metazoa</taxon>
        <taxon>Spiralia</taxon>
        <taxon>Gnathifera</taxon>
        <taxon>Rotifera</taxon>
        <taxon>Eurotatoria</taxon>
        <taxon>Bdelloidea</taxon>
        <taxon>Philodinida</taxon>
        <taxon>Philodinidae</taxon>
        <taxon>Rotaria</taxon>
    </lineage>
</organism>
<proteinExistence type="predicted"/>
<dbReference type="Proteomes" id="UP000681720">
    <property type="component" value="Unassembled WGS sequence"/>
</dbReference>
<dbReference type="Proteomes" id="UP000681967">
    <property type="component" value="Unassembled WGS sequence"/>
</dbReference>
<gene>
    <name evidence="1" type="ORF">BYL167_LOCUS33301</name>
    <name evidence="2" type="ORF">GIL414_LOCUS71701</name>
</gene>